<dbReference type="InterPro" id="IPR027385">
    <property type="entry name" value="Beta-barrel_OMP"/>
</dbReference>
<dbReference type="SUPFAM" id="SSF56925">
    <property type="entry name" value="OMPA-like"/>
    <property type="match status" value="1"/>
</dbReference>
<comment type="caution">
    <text evidence="8">The sequence shown here is derived from an EMBL/GenBank/DDBJ whole genome shotgun (WGS) entry which is preliminary data.</text>
</comment>
<dbReference type="InterPro" id="IPR011250">
    <property type="entry name" value="OMP/PagP_B-barrel"/>
</dbReference>
<keyword evidence="9" id="KW-1185">Reference proteome</keyword>
<evidence type="ECO:0000313" key="9">
    <source>
        <dbReference type="Proteomes" id="UP001165652"/>
    </source>
</evidence>
<dbReference type="Proteomes" id="UP001165652">
    <property type="component" value="Unassembled WGS sequence"/>
</dbReference>
<reference evidence="8" key="2">
    <citation type="submission" date="2023-02" db="EMBL/GenBank/DDBJ databases">
        <authorList>
            <person name="Rayyan A."/>
            <person name="Meyer T."/>
            <person name="Kyndt J.A."/>
        </authorList>
    </citation>
    <scope>NUCLEOTIDE SEQUENCE</scope>
    <source>
        <strain evidence="8">DSM 9987</strain>
    </source>
</reference>
<evidence type="ECO:0000313" key="8">
    <source>
        <dbReference type="EMBL" id="MDC7784485.1"/>
    </source>
</evidence>
<sequence>MKHLLAAPLLLAMAATGAAFAADLDLPRAVPVKAPVVPAIDWTGFHLGAHGGWGWSKTDAAFVGTDPAGVAGLILGGAFGGDPAGSPGLAADGATAGVGIGYDWQIDRRWLVGLSADISWSDITGSGDTTFLVTRSFTRWMSIATRRDVDWYGTVMARLGVLPTERLLVYGTGGFAYGRVSSAVELTSAMDLRFNNPNGGFDCTFGGACFAGSSARIGLGWAAGAGVEYALTTHLTVRGEYLHVDLGGDSVDVAATTPPAGNRPASFTAAIGHGGLDILRAGVRYRF</sequence>
<dbReference type="RefSeq" id="WP_272775335.1">
    <property type="nucleotide sequence ID" value="NZ_JAQQLI010000002.1"/>
</dbReference>
<protein>
    <submittedName>
        <fullName evidence="8">Outer membrane beta-barrel protein</fullName>
    </submittedName>
</protein>
<feature type="domain" description="Outer membrane protein beta-barrel" evidence="7">
    <location>
        <begin position="11"/>
        <end position="252"/>
    </location>
</feature>
<name>A0ABT5J4B1_RHOTP</name>
<dbReference type="PANTHER" id="PTHR34001">
    <property type="entry name" value="BLL7405 PROTEIN"/>
    <property type="match status" value="1"/>
</dbReference>
<keyword evidence="2 6" id="KW-0732">Signal</keyword>
<reference evidence="8" key="1">
    <citation type="journal article" date="2023" name="Microbiol Resour">
        <title>Genome Sequences of Rhodoplanes serenus and Two Thermotolerant Strains, Rhodoplanes tepidamans and 'Rhodoplanes cryptolactis,' Further Refine the Genus.</title>
        <authorList>
            <person name="Rayyan A.A."/>
            <person name="Kyndt J.A."/>
        </authorList>
    </citation>
    <scope>NUCLEOTIDE SEQUENCE</scope>
    <source>
        <strain evidence="8">DSM 9987</strain>
    </source>
</reference>
<keyword evidence="4" id="KW-0998">Cell outer membrane</keyword>
<dbReference type="Gene3D" id="2.40.160.20">
    <property type="match status" value="1"/>
</dbReference>
<gene>
    <name evidence="8" type="ORF">PQJ73_02215</name>
</gene>
<evidence type="ECO:0000256" key="3">
    <source>
        <dbReference type="ARBA" id="ARBA00023136"/>
    </source>
</evidence>
<comment type="similarity">
    <text evidence="5">Belongs to the Omp25/RopB family.</text>
</comment>
<evidence type="ECO:0000259" key="7">
    <source>
        <dbReference type="Pfam" id="PF13505"/>
    </source>
</evidence>
<comment type="subcellular location">
    <subcellularLocation>
        <location evidence="1">Cell outer membrane</location>
    </subcellularLocation>
</comment>
<proteinExistence type="inferred from homology"/>
<evidence type="ECO:0000256" key="4">
    <source>
        <dbReference type="ARBA" id="ARBA00023237"/>
    </source>
</evidence>
<feature type="signal peptide" evidence="6">
    <location>
        <begin position="1"/>
        <end position="21"/>
    </location>
</feature>
<evidence type="ECO:0000256" key="6">
    <source>
        <dbReference type="SAM" id="SignalP"/>
    </source>
</evidence>
<evidence type="ECO:0000256" key="1">
    <source>
        <dbReference type="ARBA" id="ARBA00004442"/>
    </source>
</evidence>
<evidence type="ECO:0000256" key="5">
    <source>
        <dbReference type="ARBA" id="ARBA00038306"/>
    </source>
</evidence>
<dbReference type="PANTHER" id="PTHR34001:SF3">
    <property type="entry name" value="BLL7405 PROTEIN"/>
    <property type="match status" value="1"/>
</dbReference>
<dbReference type="EMBL" id="JAQQLI010000002">
    <property type="protein sequence ID" value="MDC7784485.1"/>
    <property type="molecule type" value="Genomic_DNA"/>
</dbReference>
<dbReference type="InterPro" id="IPR051692">
    <property type="entry name" value="OMP-like"/>
</dbReference>
<dbReference type="Pfam" id="PF13505">
    <property type="entry name" value="OMP_b-brl"/>
    <property type="match status" value="1"/>
</dbReference>
<accession>A0ABT5J4B1</accession>
<evidence type="ECO:0000256" key="2">
    <source>
        <dbReference type="ARBA" id="ARBA00022729"/>
    </source>
</evidence>
<keyword evidence="3" id="KW-0472">Membrane</keyword>
<feature type="chain" id="PRO_5046036483" evidence="6">
    <location>
        <begin position="22"/>
        <end position="287"/>
    </location>
</feature>
<organism evidence="8 9">
    <name type="scientific">Rhodoplanes tepidamans</name>
    <name type="common">Rhodoplanes cryptolactis</name>
    <dbReference type="NCBI Taxonomy" id="200616"/>
    <lineage>
        <taxon>Bacteria</taxon>
        <taxon>Pseudomonadati</taxon>
        <taxon>Pseudomonadota</taxon>
        <taxon>Alphaproteobacteria</taxon>
        <taxon>Hyphomicrobiales</taxon>
        <taxon>Nitrobacteraceae</taxon>
        <taxon>Rhodoplanes</taxon>
    </lineage>
</organism>